<dbReference type="GO" id="GO:0016491">
    <property type="term" value="F:oxidoreductase activity"/>
    <property type="evidence" value="ECO:0007669"/>
    <property type="project" value="InterPro"/>
</dbReference>
<dbReference type="SUPFAM" id="SSF51905">
    <property type="entry name" value="FAD/NAD(P)-binding domain"/>
    <property type="match status" value="1"/>
</dbReference>
<keyword evidence="2" id="KW-0285">Flavoprotein</keyword>
<keyword evidence="9" id="KW-1185">Reference proteome</keyword>
<sequence>MTVTQYDVVVLGAGVAGGHIASRCSEAGLSVALLEHDGFGGTCPLRGCEPKKVLADAAHTAERLLNGAGRGVTGSARLDWRELMAFKRTFTEGLPDRIRRYYEKKGIATYTEAGKFAGPDTIACGGRLLKARHICITTGAATRRLDIPGADLLVTSRRFLELDVMPERVVFIGGGFIACELAHIAAVAGADVSVVVRSDRLLRQFDAELVDRLREHLTGLGITFHMNCPPHRVLADSGSGKGTGKSMGGGMELHAGDGRFAADLIINASGRVPALEHLDLAVGGVRTEQGRGSGGIIVDSQLRSVSNPVVYAAGDVVRRGMPLTPVASVQAEVVVRNILEGGGHAVEDNVTPYALFTYPPLAAVGMLEEEARNSGRSFDIVSGDAASWSEYRRIGQTCAGFRLFVEKGSRLLLGAHVLGDGAEEMVNLFALAMRKRVTVDELQSMLWAYPSFGYALKYMFR</sequence>
<dbReference type="SUPFAM" id="SSF55424">
    <property type="entry name" value="FAD/NAD-linked reductases, dimerisation (C-terminal) domain"/>
    <property type="match status" value="1"/>
</dbReference>
<evidence type="ECO:0000259" key="7">
    <source>
        <dbReference type="Pfam" id="PF07992"/>
    </source>
</evidence>
<dbReference type="InterPro" id="IPR001100">
    <property type="entry name" value="Pyr_nuc-diS_OxRdtase"/>
</dbReference>
<feature type="binding site" evidence="4">
    <location>
        <position position="52"/>
    </location>
    <ligand>
        <name>FAD</name>
        <dbReference type="ChEBI" id="CHEBI:57692"/>
    </ligand>
</feature>
<gene>
    <name evidence="8" type="ORF">DSM19430T_09280</name>
</gene>
<dbReference type="Pfam" id="PF07992">
    <property type="entry name" value="Pyr_redox_2"/>
    <property type="match status" value="1"/>
</dbReference>
<dbReference type="EMBL" id="BLVP01000003">
    <property type="protein sequence ID" value="GFM36244.1"/>
    <property type="molecule type" value="Genomic_DNA"/>
</dbReference>
<dbReference type="AlphaFoldDB" id="A0A7J0BTB6"/>
<evidence type="ECO:0000259" key="6">
    <source>
        <dbReference type="Pfam" id="PF02852"/>
    </source>
</evidence>
<evidence type="ECO:0000256" key="1">
    <source>
        <dbReference type="ARBA" id="ARBA00007532"/>
    </source>
</evidence>
<comment type="caution">
    <text evidence="8">The sequence shown here is derived from an EMBL/GenBank/DDBJ whole genome shotgun (WGS) entry which is preliminary data.</text>
</comment>
<feature type="binding site" evidence="4">
    <location>
        <position position="114"/>
    </location>
    <ligand>
        <name>FAD</name>
        <dbReference type="ChEBI" id="CHEBI:57692"/>
    </ligand>
</feature>
<comment type="similarity">
    <text evidence="1">Belongs to the class-I pyridine nucleotide-disulfide oxidoreductase family.</text>
</comment>
<feature type="domain" description="FAD/NAD(P)-binding" evidence="7">
    <location>
        <begin position="6"/>
        <end position="331"/>
    </location>
</feature>
<keyword evidence="4" id="KW-0547">Nucleotide-binding</keyword>
<dbReference type="InterPro" id="IPR004099">
    <property type="entry name" value="Pyr_nucl-diS_OxRdtase_dimer"/>
</dbReference>
<dbReference type="Gene3D" id="3.50.50.60">
    <property type="entry name" value="FAD/NAD(P)-binding domain"/>
    <property type="match status" value="2"/>
</dbReference>
<name>A0A7J0BTB6_9BACT</name>
<keyword evidence="3 4" id="KW-0274">FAD</keyword>
<evidence type="ECO:0000313" key="8">
    <source>
        <dbReference type="EMBL" id="GFM36244.1"/>
    </source>
</evidence>
<dbReference type="PRINTS" id="PR00411">
    <property type="entry name" value="PNDRDTASEI"/>
</dbReference>
<dbReference type="Proteomes" id="UP000503820">
    <property type="component" value="Unassembled WGS sequence"/>
</dbReference>
<evidence type="ECO:0000313" key="9">
    <source>
        <dbReference type="Proteomes" id="UP000503820"/>
    </source>
</evidence>
<dbReference type="PIRSF" id="PIRSF000350">
    <property type="entry name" value="Mercury_reductase_MerA"/>
    <property type="match status" value="1"/>
</dbReference>
<dbReference type="PRINTS" id="PR00368">
    <property type="entry name" value="FADPNR"/>
</dbReference>
<dbReference type="GO" id="GO:0000166">
    <property type="term" value="F:nucleotide binding"/>
    <property type="evidence" value="ECO:0007669"/>
    <property type="project" value="UniProtKB-KW"/>
</dbReference>
<dbReference type="InterPro" id="IPR036188">
    <property type="entry name" value="FAD/NAD-bd_sf"/>
</dbReference>
<feature type="domain" description="Pyridine nucleotide-disulphide oxidoreductase dimerisation" evidence="6">
    <location>
        <begin position="351"/>
        <end position="457"/>
    </location>
</feature>
<dbReference type="PANTHER" id="PTHR43014:SF5">
    <property type="entry name" value="GLUTATHIONE REDUCTASE (NADPH)"/>
    <property type="match status" value="1"/>
</dbReference>
<dbReference type="Gene3D" id="3.30.390.30">
    <property type="match status" value="1"/>
</dbReference>
<keyword evidence="4" id="KW-0520">NAD</keyword>
<dbReference type="PANTHER" id="PTHR43014">
    <property type="entry name" value="MERCURIC REDUCTASE"/>
    <property type="match status" value="1"/>
</dbReference>
<evidence type="ECO:0000256" key="3">
    <source>
        <dbReference type="ARBA" id="ARBA00022827"/>
    </source>
</evidence>
<dbReference type="InterPro" id="IPR016156">
    <property type="entry name" value="FAD/NAD-linked_Rdtase_dimer_sf"/>
</dbReference>
<evidence type="ECO:0000256" key="4">
    <source>
        <dbReference type="PIRSR" id="PIRSR000350-3"/>
    </source>
</evidence>
<feature type="binding site" evidence="4">
    <location>
        <begin position="173"/>
        <end position="180"/>
    </location>
    <ligand>
        <name>NAD(+)</name>
        <dbReference type="ChEBI" id="CHEBI:57540"/>
    </ligand>
</feature>
<protein>
    <recommendedName>
        <fullName evidence="10">Pyridine nucleotide-disulfide oxidoreductase</fullName>
    </recommendedName>
</protein>
<feature type="binding site" evidence="4">
    <location>
        <position position="270"/>
    </location>
    <ligand>
        <name>NAD(+)</name>
        <dbReference type="ChEBI" id="CHEBI:57540"/>
    </ligand>
</feature>
<evidence type="ECO:0008006" key="10">
    <source>
        <dbReference type="Google" id="ProtNLM"/>
    </source>
</evidence>
<evidence type="ECO:0000256" key="5">
    <source>
        <dbReference type="PIRSR" id="PIRSR000350-4"/>
    </source>
</evidence>
<reference evidence="8 9" key="1">
    <citation type="submission" date="2020-05" db="EMBL/GenBank/DDBJ databases">
        <title>Draft genome sequence of Desulfovibrio psychrotolerans JS1T.</title>
        <authorList>
            <person name="Ueno A."/>
            <person name="Tamazawa S."/>
            <person name="Tamamura S."/>
            <person name="Murakami T."/>
            <person name="Kiyama T."/>
            <person name="Inomata H."/>
            <person name="Amano Y."/>
            <person name="Miyakawa K."/>
            <person name="Tamaki H."/>
            <person name="Naganuma T."/>
            <person name="Kaneko K."/>
        </authorList>
    </citation>
    <scope>NUCLEOTIDE SEQUENCE [LARGE SCALE GENOMIC DNA]</scope>
    <source>
        <strain evidence="8 9">JS1</strain>
    </source>
</reference>
<comment type="cofactor">
    <cofactor evidence="4">
        <name>FAD</name>
        <dbReference type="ChEBI" id="CHEBI:57692"/>
    </cofactor>
    <text evidence="4">Binds 1 FAD per subunit.</text>
</comment>
<feature type="disulfide bond" description="Redox-active" evidence="5">
    <location>
        <begin position="43"/>
        <end position="48"/>
    </location>
</feature>
<organism evidence="8 9">
    <name type="scientific">Desulfovibrio psychrotolerans</name>
    <dbReference type="NCBI Taxonomy" id="415242"/>
    <lineage>
        <taxon>Bacteria</taxon>
        <taxon>Pseudomonadati</taxon>
        <taxon>Thermodesulfobacteriota</taxon>
        <taxon>Desulfovibrionia</taxon>
        <taxon>Desulfovibrionales</taxon>
        <taxon>Desulfovibrionaceae</taxon>
        <taxon>Desulfovibrio</taxon>
    </lineage>
</organism>
<evidence type="ECO:0000256" key="2">
    <source>
        <dbReference type="ARBA" id="ARBA00022630"/>
    </source>
</evidence>
<proteinExistence type="inferred from homology"/>
<accession>A0A7J0BTB6</accession>
<dbReference type="InterPro" id="IPR023753">
    <property type="entry name" value="FAD/NAD-binding_dom"/>
</dbReference>
<dbReference type="Pfam" id="PF02852">
    <property type="entry name" value="Pyr_redox_dim"/>
    <property type="match status" value="1"/>
</dbReference>
<feature type="binding site" evidence="4">
    <location>
        <position position="315"/>
    </location>
    <ligand>
        <name>FAD</name>
        <dbReference type="ChEBI" id="CHEBI:57692"/>
    </ligand>
</feature>
<dbReference type="RefSeq" id="WP_174408929.1">
    <property type="nucleotide sequence ID" value="NZ_BLVP01000003.1"/>
</dbReference>